<dbReference type="AlphaFoldDB" id="A0A239H2C5"/>
<dbReference type="RefSeq" id="WP_218821436.1">
    <property type="nucleotide sequence ID" value="NZ_FZOS01000014.1"/>
</dbReference>
<dbReference type="EMBL" id="FZOS01000014">
    <property type="protein sequence ID" value="SNS74953.1"/>
    <property type="molecule type" value="Genomic_DNA"/>
</dbReference>
<protein>
    <submittedName>
        <fullName evidence="2">Uncharacterized protein</fullName>
    </submittedName>
</protein>
<sequence length="288" mass="30419">MRKRSGANMPWRDREARADAGVATRLRAPRKDLLVDDSADALMVGARGEAAPVAYSYSRVEEHWDILVRPDGSAKASVVVRREQQVSSDHRWRFVARRELPLAAERRSRLGLAAACMAMVTASAALWMAWARPAPQAAKVITVSVPAPPLVTPSMTGGEPTGTPPAANQAMAKPVPRAPTPVPLIFPLERKLPLRAESPGPQPSAVAANIPVEARPAVRSAMSRAFASGEAEAWSDDALTGFVVVGPVEAGADGTCRNTVILARGGENGDRTISKRRCQAASGAISAG</sequence>
<proteinExistence type="predicted"/>
<feature type="transmembrane region" description="Helical" evidence="1">
    <location>
        <begin position="110"/>
        <end position="130"/>
    </location>
</feature>
<keyword evidence="3" id="KW-1185">Reference proteome</keyword>
<reference evidence="3" key="1">
    <citation type="submission" date="2017-06" db="EMBL/GenBank/DDBJ databases">
        <authorList>
            <person name="Varghese N."/>
            <person name="Submissions S."/>
        </authorList>
    </citation>
    <scope>NUCLEOTIDE SEQUENCE [LARGE SCALE GENOMIC DNA]</scope>
    <source>
        <strain evidence="3">LNB2</strain>
    </source>
</reference>
<evidence type="ECO:0000256" key="1">
    <source>
        <dbReference type="SAM" id="Phobius"/>
    </source>
</evidence>
<gene>
    <name evidence="2" type="ORF">SAMN06295912_11477</name>
</gene>
<evidence type="ECO:0000313" key="3">
    <source>
        <dbReference type="Proteomes" id="UP000198281"/>
    </source>
</evidence>
<keyword evidence="1" id="KW-0472">Membrane</keyword>
<keyword evidence="1" id="KW-0812">Transmembrane</keyword>
<accession>A0A239H2C5</accession>
<keyword evidence="1" id="KW-1133">Transmembrane helix</keyword>
<dbReference type="Proteomes" id="UP000198281">
    <property type="component" value="Unassembled WGS sequence"/>
</dbReference>
<name>A0A239H2C5_9SPHN</name>
<evidence type="ECO:0000313" key="2">
    <source>
        <dbReference type="EMBL" id="SNS74953.1"/>
    </source>
</evidence>
<organism evidence="2 3">
    <name type="scientific">Edaphosphingomonas laterariae</name>
    <dbReference type="NCBI Taxonomy" id="861865"/>
    <lineage>
        <taxon>Bacteria</taxon>
        <taxon>Pseudomonadati</taxon>
        <taxon>Pseudomonadota</taxon>
        <taxon>Alphaproteobacteria</taxon>
        <taxon>Sphingomonadales</taxon>
        <taxon>Rhizorhabdaceae</taxon>
        <taxon>Edaphosphingomonas</taxon>
    </lineage>
</organism>